<reference evidence="1" key="1">
    <citation type="submission" date="2023-05" db="EMBL/GenBank/DDBJ databases">
        <authorList>
            <consortium name="ELIXIR-Norway"/>
        </authorList>
    </citation>
    <scope>NUCLEOTIDE SEQUENCE</scope>
</reference>
<gene>
    <name evidence="1" type="ORF">MRATA1EN3_LOCUS12682</name>
</gene>
<dbReference type="EMBL" id="OX596105">
    <property type="protein sequence ID" value="CAI9701469.1"/>
    <property type="molecule type" value="Genomic_DNA"/>
</dbReference>
<evidence type="ECO:0000313" key="1">
    <source>
        <dbReference type="EMBL" id="CAI9701469.1"/>
    </source>
</evidence>
<proteinExistence type="predicted"/>
<sequence length="226" mass="23201">MAISRAPALPSGLCGGGQGHQRLQPEAMAFRGGDLDTETAPAAASPAAGCAGARCPGPWRGSRVSPPAAQPGAALRSPKLTRREGERARADARLHRDLGRPGAGRGRRGEGGVGYSEPRKSSRFVQAPPGKARSAAEQRAPRLRQRDPGGEGGDPGLPRAGRAPLHPTTLAARRLESAPEAGKAGLGRCSPPSCSVASPNPVSMGQLVPAAPPSPQPRCRCPGRRR</sequence>
<evidence type="ECO:0000313" key="2">
    <source>
        <dbReference type="Proteomes" id="UP001162501"/>
    </source>
</evidence>
<protein>
    <submittedName>
        <fullName evidence="1">Uncharacterized protein</fullName>
    </submittedName>
</protein>
<organism evidence="1 2">
    <name type="scientific">Rangifer tarandus platyrhynchus</name>
    <name type="common">Svalbard reindeer</name>
    <dbReference type="NCBI Taxonomy" id="3082113"/>
    <lineage>
        <taxon>Eukaryota</taxon>
        <taxon>Metazoa</taxon>
        <taxon>Chordata</taxon>
        <taxon>Craniata</taxon>
        <taxon>Vertebrata</taxon>
        <taxon>Euteleostomi</taxon>
        <taxon>Mammalia</taxon>
        <taxon>Eutheria</taxon>
        <taxon>Laurasiatheria</taxon>
        <taxon>Artiodactyla</taxon>
        <taxon>Ruminantia</taxon>
        <taxon>Pecora</taxon>
        <taxon>Cervidae</taxon>
        <taxon>Odocoileinae</taxon>
        <taxon>Rangifer</taxon>
    </lineage>
</organism>
<name>A0ACB0EM01_RANTA</name>
<accession>A0ACB0EM01</accession>
<dbReference type="Proteomes" id="UP001162501">
    <property type="component" value="Chromosome 21"/>
</dbReference>